<evidence type="ECO:0000313" key="8">
    <source>
        <dbReference type="Proteomes" id="UP000198881"/>
    </source>
</evidence>
<evidence type="ECO:0000259" key="5">
    <source>
        <dbReference type="Pfam" id="PF04542"/>
    </source>
</evidence>
<dbReference type="Gene3D" id="1.10.10.10">
    <property type="entry name" value="Winged helix-like DNA-binding domain superfamily/Winged helix DNA-binding domain"/>
    <property type="match status" value="1"/>
</dbReference>
<evidence type="ECO:0000256" key="4">
    <source>
        <dbReference type="ARBA" id="ARBA00023163"/>
    </source>
</evidence>
<comment type="similarity">
    <text evidence="1">Belongs to the sigma-70 factor family. ECF subfamily.</text>
</comment>
<dbReference type="GO" id="GO:0016987">
    <property type="term" value="F:sigma factor activity"/>
    <property type="evidence" value="ECO:0007669"/>
    <property type="project" value="UniProtKB-KW"/>
</dbReference>
<dbReference type="Proteomes" id="UP000198881">
    <property type="component" value="Unassembled WGS sequence"/>
</dbReference>
<feature type="domain" description="RNA polymerase sigma factor 70 region 4 type 2" evidence="6">
    <location>
        <begin position="118"/>
        <end position="168"/>
    </location>
</feature>
<accession>A0A1I7MRZ4</accession>
<feature type="domain" description="RNA polymerase sigma-70 region 2" evidence="5">
    <location>
        <begin position="22"/>
        <end position="88"/>
    </location>
</feature>
<dbReference type="RefSeq" id="WP_245760816.1">
    <property type="nucleotide sequence ID" value="NZ_FPCG01000013.1"/>
</dbReference>
<dbReference type="SUPFAM" id="SSF88659">
    <property type="entry name" value="Sigma3 and sigma4 domains of RNA polymerase sigma factors"/>
    <property type="match status" value="1"/>
</dbReference>
<dbReference type="GO" id="GO:0003677">
    <property type="term" value="F:DNA binding"/>
    <property type="evidence" value="ECO:0007669"/>
    <property type="project" value="InterPro"/>
</dbReference>
<dbReference type="InterPro" id="IPR014284">
    <property type="entry name" value="RNA_pol_sigma-70_dom"/>
</dbReference>
<dbReference type="Pfam" id="PF08281">
    <property type="entry name" value="Sigma70_r4_2"/>
    <property type="match status" value="1"/>
</dbReference>
<dbReference type="STRING" id="574650.SAMN04487966_1133"/>
<dbReference type="InterPro" id="IPR013325">
    <property type="entry name" value="RNA_pol_sigma_r2"/>
</dbReference>
<dbReference type="NCBIfam" id="TIGR02937">
    <property type="entry name" value="sigma70-ECF"/>
    <property type="match status" value="1"/>
</dbReference>
<keyword evidence="2" id="KW-0805">Transcription regulation</keyword>
<protein>
    <submittedName>
        <fullName evidence="7">RNA polymerase sigma-70 factor, ECF subfamily</fullName>
    </submittedName>
</protein>
<sequence>MDSDDLALRFAAGNPGALEEVYAAHGRLVFSLCLTALRHRQDAEDAAQQVFTRAWRSRESFDPSYPVGAWLTGITRRVIADHLDRRRRQQQAAEAEVAEWSRADQPVLSDAVVDRLTVTDALDLLGPPADEILKLVYTEDLPHREVAERLGMPVGTVKSHVHRGLARLRERLEVRDV</sequence>
<dbReference type="PANTHER" id="PTHR43133">
    <property type="entry name" value="RNA POLYMERASE ECF-TYPE SIGMA FACTO"/>
    <property type="match status" value="1"/>
</dbReference>
<dbReference type="CDD" id="cd06171">
    <property type="entry name" value="Sigma70_r4"/>
    <property type="match status" value="1"/>
</dbReference>
<keyword evidence="3" id="KW-0731">Sigma factor</keyword>
<dbReference type="InterPro" id="IPR013324">
    <property type="entry name" value="RNA_pol_sigma_r3/r4-like"/>
</dbReference>
<dbReference type="AlphaFoldDB" id="A0A1I7MRZ4"/>
<dbReference type="InterPro" id="IPR007627">
    <property type="entry name" value="RNA_pol_sigma70_r2"/>
</dbReference>
<keyword evidence="8" id="KW-1185">Reference proteome</keyword>
<reference evidence="7 8" key="1">
    <citation type="submission" date="2016-10" db="EMBL/GenBank/DDBJ databases">
        <authorList>
            <person name="de Groot N.N."/>
        </authorList>
    </citation>
    <scope>NUCLEOTIDE SEQUENCE [LARGE SCALE GENOMIC DNA]</scope>
    <source>
        <strain evidence="7 8">CGMCC 1.7054</strain>
    </source>
</reference>
<dbReference type="InterPro" id="IPR013249">
    <property type="entry name" value="RNA_pol_sigma70_r4_t2"/>
</dbReference>
<proteinExistence type="inferred from homology"/>
<dbReference type="InterPro" id="IPR036388">
    <property type="entry name" value="WH-like_DNA-bd_sf"/>
</dbReference>
<name>A0A1I7MRZ4_9MICC</name>
<dbReference type="Gene3D" id="1.10.1740.10">
    <property type="match status" value="1"/>
</dbReference>
<evidence type="ECO:0000256" key="1">
    <source>
        <dbReference type="ARBA" id="ARBA00010641"/>
    </source>
</evidence>
<evidence type="ECO:0000259" key="6">
    <source>
        <dbReference type="Pfam" id="PF08281"/>
    </source>
</evidence>
<dbReference type="Pfam" id="PF04542">
    <property type="entry name" value="Sigma70_r2"/>
    <property type="match status" value="1"/>
</dbReference>
<dbReference type="InterPro" id="IPR039425">
    <property type="entry name" value="RNA_pol_sigma-70-like"/>
</dbReference>
<dbReference type="PANTHER" id="PTHR43133:SF62">
    <property type="entry name" value="RNA POLYMERASE SIGMA FACTOR SIGZ"/>
    <property type="match status" value="1"/>
</dbReference>
<dbReference type="SUPFAM" id="SSF88946">
    <property type="entry name" value="Sigma2 domain of RNA polymerase sigma factors"/>
    <property type="match status" value="1"/>
</dbReference>
<organism evidence="7 8">
    <name type="scientific">Micrococcus terreus</name>
    <dbReference type="NCBI Taxonomy" id="574650"/>
    <lineage>
        <taxon>Bacteria</taxon>
        <taxon>Bacillati</taxon>
        <taxon>Actinomycetota</taxon>
        <taxon>Actinomycetes</taxon>
        <taxon>Micrococcales</taxon>
        <taxon>Micrococcaceae</taxon>
        <taxon>Micrococcus</taxon>
    </lineage>
</organism>
<evidence type="ECO:0000313" key="7">
    <source>
        <dbReference type="EMBL" id="SFV24705.1"/>
    </source>
</evidence>
<gene>
    <name evidence="7" type="ORF">SAMN04487966_1133</name>
</gene>
<dbReference type="EMBL" id="FPCG01000013">
    <property type="protein sequence ID" value="SFV24705.1"/>
    <property type="molecule type" value="Genomic_DNA"/>
</dbReference>
<evidence type="ECO:0000256" key="2">
    <source>
        <dbReference type="ARBA" id="ARBA00023015"/>
    </source>
</evidence>
<evidence type="ECO:0000256" key="3">
    <source>
        <dbReference type="ARBA" id="ARBA00023082"/>
    </source>
</evidence>
<dbReference type="GO" id="GO:0006352">
    <property type="term" value="P:DNA-templated transcription initiation"/>
    <property type="evidence" value="ECO:0007669"/>
    <property type="project" value="InterPro"/>
</dbReference>
<keyword evidence="4" id="KW-0804">Transcription</keyword>